<dbReference type="Proteomes" id="UP001230649">
    <property type="component" value="Unassembled WGS sequence"/>
</dbReference>
<keyword evidence="2" id="KW-1185">Reference proteome</keyword>
<name>A0ACC2WF97_9TREE</name>
<gene>
    <name evidence="1" type="ORF">QFC20_003270</name>
</gene>
<accession>A0ACC2WF97</accession>
<dbReference type="EMBL" id="JASBWS010000029">
    <property type="protein sequence ID" value="KAJ9109526.1"/>
    <property type="molecule type" value="Genomic_DNA"/>
</dbReference>
<sequence>MAAATALRTRSTGRPATAPSFSSMGLSGMNDKRMSTINPASGSRTKVAEKRKNYYAVVRQGAEEDLGKIFESWQEAEVEIKAHPDTSWKVFKTRLAAEAYVAKNLPAPSRDMLDIYDMQLDMTDSVTGSSSSSLGMPFQEHLARNIPSTPPLSASSLPLAPPRPYFAQSSSRRSSNASLRLASPLRQEVIEEEPDNVSAEETIVQELSSPVLREPLPVPSASSKLQRRSFFGSIKSVTRNPSKSEKREKDQPAVALKSPQAVARPVTLTKRHKSEHQVSSTSPRVNAPTPLARPETAPSTVPRTPGRRTPSVRSSSSLSVHPLPSTSRARPVTPQTARSLWADSTPVIDLSDSPLTPPQSPGKVYDEYPEVVDAPHSGTTPNAPKFSRSTLKKTGVTLPMPSPRSPSSPRVASPLGSPWQSPSSSRMVLRRSGSILSLDASTSIHNRRSSVTSPHTGSEEPSGYFDTFDQARAIGIASGSPKAFLPNLPSAISSASLASSFSVSSYHTAYDATTPTTAKAQAPSTDGSSSQEGSQTLSPTLSNNSTSDGTRTYSESGASSNDGAHSQYMQRSGNCLGDAKAHAKKSGGLKRFLRIFGMTSKAGSLSATA</sequence>
<comment type="caution">
    <text evidence="1">The sequence shown here is derived from an EMBL/GenBank/DDBJ whole genome shotgun (WGS) entry which is preliminary data.</text>
</comment>
<evidence type="ECO:0000313" key="2">
    <source>
        <dbReference type="Proteomes" id="UP001230649"/>
    </source>
</evidence>
<protein>
    <submittedName>
        <fullName evidence="1">Uncharacterized protein</fullName>
    </submittedName>
</protein>
<organism evidence="1 2">
    <name type="scientific">Naganishia adeliensis</name>
    <dbReference type="NCBI Taxonomy" id="92952"/>
    <lineage>
        <taxon>Eukaryota</taxon>
        <taxon>Fungi</taxon>
        <taxon>Dikarya</taxon>
        <taxon>Basidiomycota</taxon>
        <taxon>Agaricomycotina</taxon>
        <taxon>Tremellomycetes</taxon>
        <taxon>Filobasidiales</taxon>
        <taxon>Filobasidiaceae</taxon>
        <taxon>Naganishia</taxon>
    </lineage>
</organism>
<proteinExistence type="predicted"/>
<reference evidence="1" key="1">
    <citation type="submission" date="2023-04" db="EMBL/GenBank/DDBJ databases">
        <title>Draft Genome sequencing of Naganishia species isolated from polar environments using Oxford Nanopore Technology.</title>
        <authorList>
            <person name="Leo P."/>
            <person name="Venkateswaran K."/>
        </authorList>
    </citation>
    <scope>NUCLEOTIDE SEQUENCE</scope>
    <source>
        <strain evidence="1">MNA-CCFEE 5262</strain>
    </source>
</reference>
<evidence type="ECO:0000313" key="1">
    <source>
        <dbReference type="EMBL" id="KAJ9109526.1"/>
    </source>
</evidence>